<comment type="caution">
    <text evidence="1">The sequence shown here is derived from an EMBL/GenBank/DDBJ whole genome shotgun (WGS) entry which is preliminary data.</text>
</comment>
<dbReference type="OrthoDB" id="2886653at2"/>
<organism evidence="1 2">
    <name type="scientific">Aneurinibacillus danicus</name>
    <dbReference type="NCBI Taxonomy" id="267746"/>
    <lineage>
        <taxon>Bacteria</taxon>
        <taxon>Bacillati</taxon>
        <taxon>Bacillota</taxon>
        <taxon>Bacilli</taxon>
        <taxon>Bacillales</taxon>
        <taxon>Paenibacillaceae</taxon>
        <taxon>Aneurinibacillus group</taxon>
        <taxon>Aneurinibacillus</taxon>
    </lineage>
</organism>
<evidence type="ECO:0000313" key="2">
    <source>
        <dbReference type="Proteomes" id="UP000321157"/>
    </source>
</evidence>
<accession>A0A511VAK6</accession>
<gene>
    <name evidence="1" type="ORF">ADA01nite_20530</name>
</gene>
<proteinExistence type="predicted"/>
<dbReference type="InterPro" id="IPR019700">
    <property type="entry name" value="Sigma-G_inhibitor_Gin"/>
</dbReference>
<evidence type="ECO:0008006" key="3">
    <source>
        <dbReference type="Google" id="ProtNLM"/>
    </source>
</evidence>
<dbReference type="EMBL" id="BJXX01000084">
    <property type="protein sequence ID" value="GEN34593.1"/>
    <property type="molecule type" value="Genomic_DNA"/>
</dbReference>
<reference evidence="1 2" key="1">
    <citation type="submission" date="2019-07" db="EMBL/GenBank/DDBJ databases">
        <title>Whole genome shotgun sequence of Aneurinibacillus danicus NBRC 102444.</title>
        <authorList>
            <person name="Hosoyama A."/>
            <person name="Uohara A."/>
            <person name="Ohji S."/>
            <person name="Ichikawa N."/>
        </authorList>
    </citation>
    <scope>NUCLEOTIDE SEQUENCE [LARGE SCALE GENOMIC DNA]</scope>
    <source>
        <strain evidence="1 2">NBRC 102444</strain>
    </source>
</reference>
<evidence type="ECO:0000313" key="1">
    <source>
        <dbReference type="EMBL" id="GEN34593.1"/>
    </source>
</evidence>
<keyword evidence="2" id="KW-1185">Reference proteome</keyword>
<dbReference type="Proteomes" id="UP000321157">
    <property type="component" value="Unassembled WGS sequence"/>
</dbReference>
<dbReference type="Pfam" id="PF10764">
    <property type="entry name" value="Gin"/>
    <property type="match status" value="1"/>
</dbReference>
<protein>
    <recommendedName>
        <fullName evidence="3">Inhibitor of sigma-G Gin</fullName>
    </recommendedName>
</protein>
<dbReference type="RefSeq" id="WP_146809861.1">
    <property type="nucleotide sequence ID" value="NZ_BJXX01000084.1"/>
</dbReference>
<name>A0A511VAK6_9BACL</name>
<sequence>METEPENCSCIVCGNKEARGIFIFDSFVCQQCEQEIVATDASEDKYRFFIRQMRRIWLRQNA</sequence>
<dbReference type="AlphaFoldDB" id="A0A511VAK6"/>